<evidence type="ECO:0000256" key="5">
    <source>
        <dbReference type="ARBA" id="ARBA00008689"/>
    </source>
</evidence>
<dbReference type="SMART" id="SM00941">
    <property type="entry name" value="PYNP_C"/>
    <property type="match status" value="1"/>
</dbReference>
<comment type="catalytic activity">
    <reaction evidence="10">
        <text>thymidine + phosphate = 2-deoxy-alpha-D-ribose 1-phosphate + thymine</text>
        <dbReference type="Rhea" id="RHEA:16037"/>
        <dbReference type="ChEBI" id="CHEBI:17748"/>
        <dbReference type="ChEBI" id="CHEBI:17821"/>
        <dbReference type="ChEBI" id="CHEBI:43474"/>
        <dbReference type="ChEBI" id="CHEBI:57259"/>
        <dbReference type="EC" id="2.4.2.4"/>
    </reaction>
</comment>
<organism evidence="13 14">
    <name type="scientific">Orrella daihaiensis</name>
    <dbReference type="NCBI Taxonomy" id="2782176"/>
    <lineage>
        <taxon>Bacteria</taxon>
        <taxon>Pseudomonadati</taxon>
        <taxon>Pseudomonadota</taxon>
        <taxon>Betaproteobacteria</taxon>
        <taxon>Burkholderiales</taxon>
        <taxon>Alcaligenaceae</taxon>
        <taxon>Orrella</taxon>
    </lineage>
</organism>
<dbReference type="RefSeq" id="WP_243478538.1">
    <property type="nucleotide sequence ID" value="NZ_CP063982.1"/>
</dbReference>
<evidence type="ECO:0000256" key="6">
    <source>
        <dbReference type="ARBA" id="ARBA00022676"/>
    </source>
</evidence>
<proteinExistence type="inferred from homology"/>
<evidence type="ECO:0000256" key="10">
    <source>
        <dbReference type="ARBA" id="ARBA00048550"/>
    </source>
</evidence>
<comment type="similarity">
    <text evidence="11">Belongs to the ribose 1,5-bisphosphokinase family.</text>
</comment>
<evidence type="ECO:0000256" key="8">
    <source>
        <dbReference type="ARBA" id="ARBA00022741"/>
    </source>
</evidence>
<comment type="similarity">
    <text evidence="4">In the N-terminal section; belongs to the ribose 1,5-bisphosphokinase family.</text>
</comment>
<dbReference type="NCBIfam" id="TIGR02322">
    <property type="entry name" value="phosphon_PhnN"/>
    <property type="match status" value="1"/>
</dbReference>
<keyword evidence="6" id="KW-0328">Glycosyltransferase</keyword>
<evidence type="ECO:0000256" key="11">
    <source>
        <dbReference type="HAMAP-Rule" id="MF_00836"/>
    </source>
</evidence>
<dbReference type="Gene3D" id="3.90.1170.30">
    <property type="entry name" value="Pyrimidine nucleoside phosphorylase-like, C-terminal domain"/>
    <property type="match status" value="1"/>
</dbReference>
<dbReference type="SUPFAM" id="SSF52418">
    <property type="entry name" value="Nucleoside phosphorylase/phosphoribosyltransferase catalytic domain"/>
    <property type="match status" value="1"/>
</dbReference>
<dbReference type="PANTHER" id="PTHR10515">
    <property type="entry name" value="THYMIDINE PHOSPHORYLASE"/>
    <property type="match status" value="1"/>
</dbReference>
<feature type="domain" description="Guanylate kinase-like" evidence="12">
    <location>
        <begin position="4"/>
        <end position="179"/>
    </location>
</feature>
<comment type="catalytic activity">
    <reaction evidence="1 11">
        <text>alpha-D-ribose 1,5-bisphosphate + ATP = 5-phospho-alpha-D-ribose 1-diphosphate + ADP</text>
        <dbReference type="Rhea" id="RHEA:20109"/>
        <dbReference type="ChEBI" id="CHEBI:30616"/>
        <dbReference type="ChEBI" id="CHEBI:58017"/>
        <dbReference type="ChEBI" id="CHEBI:68688"/>
        <dbReference type="ChEBI" id="CHEBI:456216"/>
        <dbReference type="EC" id="2.7.4.23"/>
    </reaction>
</comment>
<dbReference type="InterPro" id="IPR027417">
    <property type="entry name" value="P-loop_NTPase"/>
</dbReference>
<dbReference type="Gene3D" id="1.20.970.50">
    <property type="match status" value="1"/>
</dbReference>
<dbReference type="Pfam" id="PF00591">
    <property type="entry name" value="Glycos_transf_3"/>
    <property type="match status" value="1"/>
</dbReference>
<dbReference type="InterPro" id="IPR036566">
    <property type="entry name" value="PYNP-like_C_sf"/>
</dbReference>
<dbReference type="SUPFAM" id="SSF54680">
    <property type="entry name" value="Pyrimidine nucleoside phosphorylase C-terminal domain"/>
    <property type="match status" value="1"/>
</dbReference>
<keyword evidence="7 11" id="KW-0808">Transferase</keyword>
<dbReference type="Pfam" id="PF02885">
    <property type="entry name" value="Glycos_trans_3N"/>
    <property type="match status" value="1"/>
</dbReference>
<dbReference type="InterPro" id="IPR017872">
    <property type="entry name" value="Pyrmidine_PPase_CS"/>
</dbReference>
<dbReference type="SMART" id="SM00072">
    <property type="entry name" value="GuKc"/>
    <property type="match status" value="1"/>
</dbReference>
<accession>A0ABY4AIM5</accession>
<dbReference type="SUPFAM" id="SSF47648">
    <property type="entry name" value="Nucleoside phosphorylase/phosphoribosyltransferase N-terminal domain"/>
    <property type="match status" value="1"/>
</dbReference>
<dbReference type="InterPro" id="IPR008144">
    <property type="entry name" value="Guanylate_kin-like_dom"/>
</dbReference>
<name>A0ABY4AIM5_9BURK</name>
<protein>
    <recommendedName>
        <fullName evidence="11">Ribose 1,5-bisphosphate phosphokinase PhnN</fullName>
        <ecNumber evidence="11">2.7.4.23</ecNumber>
    </recommendedName>
    <alternativeName>
        <fullName evidence="11">Ribose 1,5-bisphosphokinase</fullName>
    </alternativeName>
</protein>
<reference evidence="13 14" key="1">
    <citation type="submission" date="2020-11" db="EMBL/GenBank/DDBJ databases">
        <title>Algicoccus daihaiensis sp.nov., isolated from Daihai Lake in Inner Mongolia.</title>
        <authorList>
            <person name="Kai J."/>
        </authorList>
    </citation>
    <scope>NUCLEOTIDE SEQUENCE [LARGE SCALE GENOMIC DNA]</scope>
    <source>
        <strain evidence="14">f23</strain>
    </source>
</reference>
<keyword evidence="14" id="KW-1185">Reference proteome</keyword>
<dbReference type="PROSITE" id="PS50052">
    <property type="entry name" value="GUANYLATE_KINASE_2"/>
    <property type="match status" value="1"/>
</dbReference>
<evidence type="ECO:0000256" key="1">
    <source>
        <dbReference type="ARBA" id="ARBA00000373"/>
    </source>
</evidence>
<gene>
    <name evidence="11 13" type="primary">phnN</name>
    <name evidence="13" type="ORF">DHf2319_11970</name>
</gene>
<feature type="binding site" evidence="11">
    <location>
        <begin position="11"/>
        <end position="18"/>
    </location>
    <ligand>
        <name>ATP</name>
        <dbReference type="ChEBI" id="CHEBI:30616"/>
    </ligand>
</feature>
<dbReference type="Gene3D" id="3.40.50.300">
    <property type="entry name" value="P-loop containing nucleotide triphosphate hydrolases"/>
    <property type="match status" value="1"/>
</dbReference>
<sequence>MSPGYFFYVVGPSGAGKDSLMDGARQRLPSEAFVFARRVITRPPGKPGEDYDSCTVEQFEQRETQGEFLITWHAHDLAYGLPKSLLDAQQAGKHIIANGSRAVAAQLKGLVPNLVFIEVTAPVDVLAKRIAQRGRETEEEIRQRLSRQVSELPSDIRTYRIQNDQSLEIGIERFVAVILHVTGLSEHTNRTHQKKISGHSLSRSEISEALERINSGELSPAQINAFLIECCNQLGDEELSAIAQARCELMPRIQWPTPMVVDKHSLGGTPGSRVTMIVIPIVAAHGLLIPKTSSRAITSAAGTADAMEVLARVDLDRDRVRQVTLATNGCIAWNGRLNHSVLDDAMNAITRPLGLDTRRWSVASILSKKYCAGATHVVIDIPYSPTGKVQSAEQATELGQLFERVGAGLGLTIKAFATPGHLPIGRGLGPGLEARDVMMTLASDPQAPADLLEKALFFAGQILAFDPALGTYQAGRERAEELLQSGQALERLNRIIDLQGRQQPIDWSKVQRASVKSREAGVICGINGQVISGIARQAGAPIDKAAGVYLQVGVGDEVRPGDVLFDIYASDDANLQKALAMATERHGFDIEPV</sequence>
<dbReference type="InterPro" id="IPR017459">
    <property type="entry name" value="Glycosyl_Trfase_fam3_N_dom"/>
</dbReference>
<evidence type="ECO:0000313" key="14">
    <source>
        <dbReference type="Proteomes" id="UP000831607"/>
    </source>
</evidence>
<dbReference type="Gene3D" id="3.40.1030.10">
    <property type="entry name" value="Nucleoside phosphorylase/phosphoribosyltransferase catalytic domain"/>
    <property type="match status" value="1"/>
</dbReference>
<comment type="pathway">
    <text evidence="3 11">Metabolic intermediate biosynthesis; 5-phospho-alpha-D-ribose 1-diphosphate biosynthesis; 5-phospho-alpha-D-ribose 1-diphosphate from D-ribose 5-phosphate (route II): step 3/3.</text>
</comment>
<dbReference type="Pfam" id="PF07831">
    <property type="entry name" value="PYNP_C"/>
    <property type="match status" value="1"/>
</dbReference>
<evidence type="ECO:0000259" key="12">
    <source>
        <dbReference type="PROSITE" id="PS50052"/>
    </source>
</evidence>
<dbReference type="PROSITE" id="PS00647">
    <property type="entry name" value="THYMID_PHOSPHORYLASE"/>
    <property type="match status" value="1"/>
</dbReference>
<dbReference type="HAMAP" id="MF_00836">
    <property type="entry name" value="PhnN"/>
    <property type="match status" value="1"/>
</dbReference>
<dbReference type="PANTHER" id="PTHR10515:SF0">
    <property type="entry name" value="THYMIDINE PHOSPHORYLASE"/>
    <property type="match status" value="1"/>
</dbReference>
<evidence type="ECO:0000256" key="4">
    <source>
        <dbReference type="ARBA" id="ARBA00005935"/>
    </source>
</evidence>
<dbReference type="InterPro" id="IPR035902">
    <property type="entry name" value="Nuc_phospho_transferase"/>
</dbReference>
<evidence type="ECO:0000256" key="7">
    <source>
        <dbReference type="ARBA" id="ARBA00022679"/>
    </source>
</evidence>
<dbReference type="Pfam" id="PF00625">
    <property type="entry name" value="Guanylate_kin"/>
    <property type="match status" value="1"/>
</dbReference>
<dbReference type="InterPro" id="IPR008145">
    <property type="entry name" value="GK/Ca_channel_bsu"/>
</dbReference>
<keyword evidence="8 11" id="KW-0547">Nucleotide-binding</keyword>
<evidence type="ECO:0000256" key="9">
    <source>
        <dbReference type="ARBA" id="ARBA00022840"/>
    </source>
</evidence>
<dbReference type="EC" id="2.7.4.23" evidence="11"/>
<dbReference type="SUPFAM" id="SSF52540">
    <property type="entry name" value="P-loop containing nucleoside triphosphate hydrolases"/>
    <property type="match status" value="1"/>
</dbReference>
<evidence type="ECO:0000256" key="2">
    <source>
        <dbReference type="ARBA" id="ARBA00002554"/>
    </source>
</evidence>
<dbReference type="InterPro" id="IPR000312">
    <property type="entry name" value="Glycosyl_Trfase_fam3"/>
</dbReference>
<dbReference type="NCBIfam" id="NF003338">
    <property type="entry name" value="PRK04350.1"/>
    <property type="match status" value="1"/>
</dbReference>
<dbReference type="Proteomes" id="UP000831607">
    <property type="component" value="Chromosome"/>
</dbReference>
<dbReference type="InterPro" id="IPR000053">
    <property type="entry name" value="Thymidine/pyrmidine_PPase"/>
</dbReference>
<dbReference type="EMBL" id="CP063982">
    <property type="protein sequence ID" value="UOD50142.1"/>
    <property type="molecule type" value="Genomic_DNA"/>
</dbReference>
<evidence type="ECO:0000313" key="13">
    <source>
        <dbReference type="EMBL" id="UOD50142.1"/>
    </source>
</evidence>
<comment type="similarity">
    <text evidence="5">In the C-terminal section; belongs to the thymidine/pyrimidine-nucleoside phosphorylase family. Type 2 subfamily.</text>
</comment>
<dbReference type="InterPro" id="IPR036320">
    <property type="entry name" value="Glycosyl_Trfase_fam3_N_dom_sf"/>
</dbReference>
<keyword evidence="9 11" id="KW-0067">ATP-binding</keyword>
<dbReference type="InterPro" id="IPR012699">
    <property type="entry name" value="PhnN"/>
</dbReference>
<comment type="function">
    <text evidence="2 11">Catalyzes the phosphorylation of ribose 1,5-bisphosphate to 5-phospho-D-ribosyl alpha-1-diphosphate (PRPP).</text>
</comment>
<evidence type="ECO:0000256" key="3">
    <source>
        <dbReference type="ARBA" id="ARBA00005069"/>
    </source>
</evidence>
<dbReference type="InterPro" id="IPR013102">
    <property type="entry name" value="PYNP_C"/>
</dbReference>